<dbReference type="InterPro" id="IPR050921">
    <property type="entry name" value="T4SS_GSP_E_ATPase"/>
</dbReference>
<comment type="caution">
    <text evidence="4">The sequence shown here is derived from an EMBL/GenBank/DDBJ whole genome shotgun (WGS) entry which is preliminary data.</text>
</comment>
<keyword evidence="5" id="KW-1185">Reference proteome</keyword>
<feature type="compositionally biased region" description="Basic and acidic residues" evidence="2">
    <location>
        <begin position="1"/>
        <end position="10"/>
    </location>
</feature>
<evidence type="ECO:0000256" key="1">
    <source>
        <dbReference type="ARBA" id="ARBA00006611"/>
    </source>
</evidence>
<feature type="region of interest" description="Disordered" evidence="2">
    <location>
        <begin position="1"/>
        <end position="27"/>
    </location>
</feature>
<dbReference type="InterPro" id="IPR006321">
    <property type="entry name" value="PilT/PilU"/>
</dbReference>
<reference evidence="4" key="1">
    <citation type="submission" date="2022-06" db="EMBL/GenBank/DDBJ databases">
        <title>Sequencing the genomes of 1000 actinobacteria strains.</title>
        <authorList>
            <person name="Klenk H.-P."/>
        </authorList>
    </citation>
    <scope>NUCLEOTIDE SEQUENCE</scope>
    <source>
        <strain evidence="4">DSM 22016</strain>
    </source>
</reference>
<dbReference type="CDD" id="cd01131">
    <property type="entry name" value="PilT"/>
    <property type="match status" value="1"/>
</dbReference>
<proteinExistence type="inferred from homology"/>
<dbReference type="RefSeq" id="WP_232057698.1">
    <property type="nucleotide sequence ID" value="NZ_BAAANU010000043.1"/>
</dbReference>
<evidence type="ECO:0000259" key="3">
    <source>
        <dbReference type="PROSITE" id="PS00662"/>
    </source>
</evidence>
<accession>A0A9X2KEX6</accession>
<dbReference type="Gene3D" id="3.40.50.300">
    <property type="entry name" value="P-loop containing nucleotide triphosphate hydrolases"/>
    <property type="match status" value="1"/>
</dbReference>
<name>A0A9X2KEX6_9MICO</name>
<dbReference type="InterPro" id="IPR001482">
    <property type="entry name" value="T2SS/T4SS_dom"/>
</dbReference>
<dbReference type="PROSITE" id="PS00662">
    <property type="entry name" value="T2SP_E"/>
    <property type="match status" value="1"/>
</dbReference>
<dbReference type="SMART" id="SM00382">
    <property type="entry name" value="AAA"/>
    <property type="match status" value="1"/>
</dbReference>
<sequence>MDAPEQRWADEPFEAAGWATDAAGGGSDVASTLLGAGPMAPAVQDLEPKHVWPEGQGPEPDPGMLPIIPEGRRAVPTWDETGRTASVVPLTPAEEAALAAADAAIVGALRQVQLPAVSDLHIAVGAAPTFRIDGGLRQATGPAWDAERVRTALTSLLTAEQLAVFERDLELDFSFAVSPEQRFRVNYSMHRGAMGAAFRLVPADIKDLASLGVPKTVEQFATLPRGLVLVTGPTGSGKSTTLAALIDLVNRTRADHIITVEDPIEFLHEHKRSIVHQREVGPDTHSFASALKFALRQDPDVILIGELRDLETISAALTAAETGHLVFATLHTQDAPQTIDRIIDVFPPHQQGQVRQQLAATLQGIVCQTLVRRATGEGRTIATEVLVMTPAIANLIREGKTFQVASAMLGGRDLGMQTMDQSLAALVDAAVITRRVALEKAHDPDAFEQLVRRSGDVTRTNAPSLGEIDFGDGFTKGVR</sequence>
<dbReference type="GO" id="GO:0005524">
    <property type="term" value="F:ATP binding"/>
    <property type="evidence" value="ECO:0007669"/>
    <property type="project" value="InterPro"/>
</dbReference>
<dbReference type="InterPro" id="IPR027417">
    <property type="entry name" value="P-loop_NTPase"/>
</dbReference>
<dbReference type="InterPro" id="IPR003593">
    <property type="entry name" value="AAA+_ATPase"/>
</dbReference>
<gene>
    <name evidence="4" type="ORF">BJ978_001758</name>
</gene>
<dbReference type="SUPFAM" id="SSF52540">
    <property type="entry name" value="P-loop containing nucleoside triphosphate hydrolases"/>
    <property type="match status" value="1"/>
</dbReference>
<comment type="similarity">
    <text evidence="1">Belongs to the GSP E family.</text>
</comment>
<evidence type="ECO:0000313" key="4">
    <source>
        <dbReference type="EMBL" id="MCP2371082.1"/>
    </source>
</evidence>
<dbReference type="EMBL" id="JAMZDY010000001">
    <property type="protein sequence ID" value="MCP2371082.1"/>
    <property type="molecule type" value="Genomic_DNA"/>
</dbReference>
<evidence type="ECO:0000313" key="5">
    <source>
        <dbReference type="Proteomes" id="UP001139722"/>
    </source>
</evidence>
<dbReference type="Pfam" id="PF00437">
    <property type="entry name" value="T2SSE"/>
    <property type="match status" value="1"/>
</dbReference>
<dbReference type="PANTHER" id="PTHR30486">
    <property type="entry name" value="TWITCHING MOTILITY PROTEIN PILT"/>
    <property type="match status" value="1"/>
</dbReference>
<dbReference type="AlphaFoldDB" id="A0A9X2KEX6"/>
<dbReference type="Proteomes" id="UP001139722">
    <property type="component" value="Unassembled WGS sequence"/>
</dbReference>
<protein>
    <submittedName>
        <fullName evidence="4">Twitching motility protein PilT</fullName>
    </submittedName>
</protein>
<dbReference type="NCBIfam" id="TIGR01420">
    <property type="entry name" value="pilT_fam"/>
    <property type="match status" value="1"/>
</dbReference>
<feature type="domain" description="Bacterial type II secretion system protein E" evidence="3">
    <location>
        <begin position="295"/>
        <end position="309"/>
    </location>
</feature>
<evidence type="ECO:0000256" key="2">
    <source>
        <dbReference type="SAM" id="MobiDB-lite"/>
    </source>
</evidence>
<organism evidence="4 5">
    <name type="scientific">Agromyces terreus</name>
    <dbReference type="NCBI Taxonomy" id="424795"/>
    <lineage>
        <taxon>Bacteria</taxon>
        <taxon>Bacillati</taxon>
        <taxon>Actinomycetota</taxon>
        <taxon>Actinomycetes</taxon>
        <taxon>Micrococcales</taxon>
        <taxon>Microbacteriaceae</taxon>
        <taxon>Agromyces</taxon>
    </lineage>
</organism>
<dbReference type="GO" id="GO:0016887">
    <property type="term" value="F:ATP hydrolysis activity"/>
    <property type="evidence" value="ECO:0007669"/>
    <property type="project" value="InterPro"/>
</dbReference>
<dbReference type="Gene3D" id="3.30.450.90">
    <property type="match status" value="1"/>
</dbReference>